<evidence type="ECO:0000313" key="6">
    <source>
        <dbReference type="Proteomes" id="UP000324800"/>
    </source>
</evidence>
<accession>A0A5J4VRK9</accession>
<dbReference type="EMBL" id="SNRW01005381">
    <property type="protein sequence ID" value="KAA6385182.1"/>
    <property type="molecule type" value="Genomic_DNA"/>
</dbReference>
<dbReference type="GO" id="GO:0004672">
    <property type="term" value="F:protein kinase activity"/>
    <property type="evidence" value="ECO:0007669"/>
    <property type="project" value="InterPro"/>
</dbReference>
<keyword evidence="1" id="KW-0067">ATP-binding</keyword>
<evidence type="ECO:0000256" key="1">
    <source>
        <dbReference type="PROSITE-ProRule" id="PRU10141"/>
    </source>
</evidence>
<comment type="caution">
    <text evidence="5">The sequence shown here is derived from an EMBL/GenBank/DDBJ whole genome shotgun (WGS) entry which is preliminary data.</text>
</comment>
<feature type="domain" description="Protein kinase" evidence="4">
    <location>
        <begin position="445"/>
        <end position="487"/>
    </location>
</feature>
<dbReference type="PROSITE" id="PS00107">
    <property type="entry name" value="PROTEIN_KINASE_ATP"/>
    <property type="match status" value="1"/>
</dbReference>
<evidence type="ECO:0000313" key="5">
    <source>
        <dbReference type="EMBL" id="KAA6385182.1"/>
    </source>
</evidence>
<protein>
    <recommendedName>
        <fullName evidence="4">Protein kinase domain-containing protein</fullName>
    </recommendedName>
</protein>
<name>A0A5J4VRK9_9EUKA</name>
<feature type="transmembrane region" description="Helical" evidence="3">
    <location>
        <begin position="342"/>
        <end position="369"/>
    </location>
</feature>
<keyword evidence="3" id="KW-1133">Transmembrane helix</keyword>
<dbReference type="GO" id="GO:0005524">
    <property type="term" value="F:ATP binding"/>
    <property type="evidence" value="ECO:0007669"/>
    <property type="project" value="UniProtKB-UniRule"/>
</dbReference>
<gene>
    <name evidence="5" type="ORF">EZS28_019292</name>
</gene>
<dbReference type="Gene3D" id="3.30.200.20">
    <property type="entry name" value="Phosphorylase Kinase, domain 1"/>
    <property type="match status" value="1"/>
</dbReference>
<feature type="compositionally biased region" description="Acidic residues" evidence="2">
    <location>
        <begin position="290"/>
        <end position="310"/>
    </location>
</feature>
<dbReference type="InterPro" id="IPR000719">
    <property type="entry name" value="Prot_kinase_dom"/>
</dbReference>
<feature type="binding site" evidence="1">
    <location>
        <position position="474"/>
    </location>
    <ligand>
        <name>ATP</name>
        <dbReference type="ChEBI" id="CHEBI:30616"/>
    </ligand>
</feature>
<evidence type="ECO:0000256" key="2">
    <source>
        <dbReference type="SAM" id="MobiDB-lite"/>
    </source>
</evidence>
<dbReference type="Proteomes" id="UP000324800">
    <property type="component" value="Unassembled WGS sequence"/>
</dbReference>
<organism evidence="5 6">
    <name type="scientific">Streblomastix strix</name>
    <dbReference type="NCBI Taxonomy" id="222440"/>
    <lineage>
        <taxon>Eukaryota</taxon>
        <taxon>Metamonada</taxon>
        <taxon>Preaxostyla</taxon>
        <taxon>Oxymonadida</taxon>
        <taxon>Streblomastigidae</taxon>
        <taxon>Streblomastix</taxon>
    </lineage>
</organism>
<sequence length="487" mass="54096">MNNIKFRSCSSHGNGGGINAHINEGGQLILDNSCEFYQCESRNGGGIYADINLTTQCSFVIKDALIHECEAITNDSLSYSQSGFGGGMFIGGSGDYNPISKLIDFRGMKIYNNSADKYGQSLFVVMTKVAELCKYGILGEYMKGNYSDAYSDEHDLIGIPMNLTEFNSSTSQTIEQQQKPLELLWGILGILKSASVIVNISNPKGKLIFNLEGQRMIPGQLKDGPSIPIQIEAEIPNDQTASFGMNDYKWLNYKQKIYGVLISNGRKIFTGKDGLTIEEDENAAVPLEVTIEEEDVDEDEDEKDDPEKEDDDKKDVDPEKEDEPEEEGDQEEHKEKDKGLPIGIIVGIIVGALAIVVVIIIIIIVSIVISKKNLNGSFRHEVGVSEDTLETNLLQDCHSPDAIYLSMDYNFVNITEHQQQQGENLNSSSSSSDPNFVTSWKLSDFEKIKKIGKGAFGTVWKMKKIKGQRIVAIKEVDYDSDEEKQRF</sequence>
<keyword evidence="3" id="KW-0812">Transmembrane</keyword>
<evidence type="ECO:0000256" key="3">
    <source>
        <dbReference type="SAM" id="Phobius"/>
    </source>
</evidence>
<feature type="compositionally biased region" description="Acidic residues" evidence="2">
    <location>
        <begin position="318"/>
        <end position="330"/>
    </location>
</feature>
<reference evidence="5 6" key="1">
    <citation type="submission" date="2019-03" db="EMBL/GenBank/DDBJ databases">
        <title>Single cell metagenomics reveals metabolic interactions within the superorganism composed of flagellate Streblomastix strix and complex community of Bacteroidetes bacteria on its surface.</title>
        <authorList>
            <person name="Treitli S.C."/>
            <person name="Kolisko M."/>
            <person name="Husnik F."/>
            <person name="Keeling P."/>
            <person name="Hampl V."/>
        </authorList>
    </citation>
    <scope>NUCLEOTIDE SEQUENCE [LARGE SCALE GENOMIC DNA]</scope>
    <source>
        <strain evidence="5">ST1C</strain>
    </source>
</reference>
<feature type="non-terminal residue" evidence="5">
    <location>
        <position position="487"/>
    </location>
</feature>
<dbReference type="AlphaFoldDB" id="A0A5J4VRK9"/>
<dbReference type="PROSITE" id="PS50011">
    <property type="entry name" value="PROTEIN_KINASE_DOM"/>
    <property type="match status" value="1"/>
</dbReference>
<dbReference type="InterPro" id="IPR011009">
    <property type="entry name" value="Kinase-like_dom_sf"/>
</dbReference>
<feature type="region of interest" description="Disordered" evidence="2">
    <location>
        <begin position="283"/>
        <end position="336"/>
    </location>
</feature>
<dbReference type="InterPro" id="IPR017441">
    <property type="entry name" value="Protein_kinase_ATP_BS"/>
</dbReference>
<evidence type="ECO:0000259" key="4">
    <source>
        <dbReference type="PROSITE" id="PS50011"/>
    </source>
</evidence>
<proteinExistence type="predicted"/>
<dbReference type="SUPFAM" id="SSF56112">
    <property type="entry name" value="Protein kinase-like (PK-like)"/>
    <property type="match status" value="1"/>
</dbReference>
<keyword evidence="1" id="KW-0547">Nucleotide-binding</keyword>
<keyword evidence="3" id="KW-0472">Membrane</keyword>